<dbReference type="AlphaFoldDB" id="A0A812N0J7"/>
<evidence type="ECO:0000313" key="2">
    <source>
        <dbReference type="Proteomes" id="UP000604046"/>
    </source>
</evidence>
<protein>
    <submittedName>
        <fullName evidence="1">Uncharacterized protein</fullName>
    </submittedName>
</protein>
<comment type="caution">
    <text evidence="1">The sequence shown here is derived from an EMBL/GenBank/DDBJ whole genome shotgun (WGS) entry which is preliminary data.</text>
</comment>
<accession>A0A812N0J7</accession>
<reference evidence="1" key="1">
    <citation type="submission" date="2021-02" db="EMBL/GenBank/DDBJ databases">
        <authorList>
            <person name="Dougan E. K."/>
            <person name="Rhodes N."/>
            <person name="Thang M."/>
            <person name="Chan C."/>
        </authorList>
    </citation>
    <scope>NUCLEOTIDE SEQUENCE</scope>
</reference>
<gene>
    <name evidence="1" type="ORF">SNAT2548_LOCUS14223</name>
</gene>
<proteinExistence type="predicted"/>
<dbReference type="EMBL" id="CAJNDS010001624">
    <property type="protein sequence ID" value="CAE7268101.1"/>
    <property type="molecule type" value="Genomic_DNA"/>
</dbReference>
<evidence type="ECO:0000313" key="1">
    <source>
        <dbReference type="EMBL" id="CAE7268101.1"/>
    </source>
</evidence>
<sequence length="197" mass="21690">MRQSVQSARQETLRAAFVQSGCGRPIVLPMDTPKGSGRERDGHPAVSSFSLALSQQIRLSLQEEADASSALRDNAAWLRSNAAHIEAKLEASAQNHNGTDLSVLVAKDPAYCQWILRQAKEKHASPELRANASWLRQNAPHLEARVFHYSRIASFEFRWFHSLNPAASTGDGRCLSSQLKTHFTADGSCEKSKPPLS</sequence>
<dbReference type="Proteomes" id="UP000604046">
    <property type="component" value="Unassembled WGS sequence"/>
</dbReference>
<name>A0A812N0J7_9DINO</name>
<keyword evidence="2" id="KW-1185">Reference proteome</keyword>
<organism evidence="1 2">
    <name type="scientific">Symbiodinium natans</name>
    <dbReference type="NCBI Taxonomy" id="878477"/>
    <lineage>
        <taxon>Eukaryota</taxon>
        <taxon>Sar</taxon>
        <taxon>Alveolata</taxon>
        <taxon>Dinophyceae</taxon>
        <taxon>Suessiales</taxon>
        <taxon>Symbiodiniaceae</taxon>
        <taxon>Symbiodinium</taxon>
    </lineage>
</organism>